<dbReference type="PANTHER" id="PTHR47829:SF1">
    <property type="entry name" value="HAD FAMILY PHOSPHATASE"/>
    <property type="match status" value="1"/>
</dbReference>
<organism evidence="2 3">
    <name type="scientific">Pseudomonas tremae</name>
    <dbReference type="NCBI Taxonomy" id="200454"/>
    <lineage>
        <taxon>Bacteria</taxon>
        <taxon>Pseudomonadati</taxon>
        <taxon>Pseudomonadota</taxon>
        <taxon>Gammaproteobacteria</taxon>
        <taxon>Pseudomonadales</taxon>
        <taxon>Pseudomonadaceae</taxon>
        <taxon>Pseudomonas</taxon>
    </lineage>
</organism>
<dbReference type="PANTHER" id="PTHR47829">
    <property type="entry name" value="HYDROLASE, PUTATIVE (AFU_ORTHOLOGUE AFUA_1G12880)-RELATED"/>
    <property type="match status" value="1"/>
</dbReference>
<dbReference type="EMBL" id="LJRO01000458">
    <property type="protein sequence ID" value="KPY92062.1"/>
    <property type="molecule type" value="Genomic_DNA"/>
</dbReference>
<dbReference type="InterPro" id="IPR002575">
    <property type="entry name" value="Aminoglycoside_PTrfase"/>
</dbReference>
<accession>A0AA40NZN6</accession>
<dbReference type="Proteomes" id="UP000050523">
    <property type="component" value="Unassembled WGS sequence"/>
</dbReference>
<dbReference type="InterPro" id="IPR041726">
    <property type="entry name" value="ACAD10_11_N"/>
</dbReference>
<feature type="domain" description="Aminoglycoside phosphotransferase" evidence="1">
    <location>
        <begin position="78"/>
        <end position="318"/>
    </location>
</feature>
<proteinExistence type="predicted"/>
<dbReference type="InterPro" id="IPR011009">
    <property type="entry name" value="Kinase-like_dom_sf"/>
</dbReference>
<evidence type="ECO:0000259" key="1">
    <source>
        <dbReference type="Pfam" id="PF01636"/>
    </source>
</evidence>
<dbReference type="InterPro" id="IPR052898">
    <property type="entry name" value="ACAD10-like"/>
</dbReference>
<dbReference type="SUPFAM" id="SSF56112">
    <property type="entry name" value="Protein kinase-like (PK-like)"/>
    <property type="match status" value="1"/>
</dbReference>
<protein>
    <submittedName>
        <fullName evidence="2">Aminoglycoside phosphotransferase</fullName>
    </submittedName>
</protein>
<gene>
    <name evidence="2" type="ORF">ALO43_03602</name>
</gene>
<dbReference type="Pfam" id="PF01636">
    <property type="entry name" value="APH"/>
    <property type="match status" value="1"/>
</dbReference>
<dbReference type="CDD" id="cd05154">
    <property type="entry name" value="ACAD10_11_N-like"/>
    <property type="match status" value="1"/>
</dbReference>
<evidence type="ECO:0000313" key="3">
    <source>
        <dbReference type="Proteomes" id="UP000050523"/>
    </source>
</evidence>
<evidence type="ECO:0000313" key="2">
    <source>
        <dbReference type="EMBL" id="KPY92062.1"/>
    </source>
</evidence>
<sequence length="395" mass="44821">MLGNTLAYKAVAELMVILQTIRLLNDRSSAQAQAQAQGISMELTDQSTKIRTGEELDAGLIDPYLKAHIPELRGVPVISQFPGGASNLTYLIQYPDKELVLRRPPFGHKARSAHDMGREYRILNQLKDAFPFCPEAYVHCTDESLIGSEFYVMQRLKGIILRSDLPPQLGLDARQTESLCKSFIDKLVNLHQVDYRACGLGDLGKPQGYVQRQILGWSERYEKAMTPDAPAWEQVKRWLVDKMPADSPTSSIVHNDYRFDNVILDPADPMSIIGVLDWELTTLGDPLMDLGNTLAYWIQADDPAPVQAVRRQPSNAPGMLSRQGFVDYYAERSGMRIDNVDFYYTYGLFRLAGIVQQIYYRFFHGQTQDKRFARFIDMNRLLEQMSLNVIAKSSL</sequence>
<dbReference type="Gene3D" id="3.30.200.20">
    <property type="entry name" value="Phosphorylase Kinase, domain 1"/>
    <property type="match status" value="1"/>
</dbReference>
<reference evidence="2 3" key="1">
    <citation type="submission" date="2015-09" db="EMBL/GenBank/DDBJ databases">
        <title>Genome announcement of multiple Pseudomonas syringae strains.</title>
        <authorList>
            <person name="Thakur S."/>
            <person name="Wang P.W."/>
            <person name="Gong Y."/>
            <person name="Weir B.S."/>
            <person name="Guttman D.S."/>
        </authorList>
    </citation>
    <scope>NUCLEOTIDE SEQUENCE [LARGE SCALE GENOMIC DNA]</scope>
    <source>
        <strain evidence="2 3">ICMP9151</strain>
    </source>
</reference>
<name>A0AA40NZN6_9PSED</name>
<dbReference type="AlphaFoldDB" id="A0AA40NZN6"/>
<comment type="caution">
    <text evidence="2">The sequence shown here is derived from an EMBL/GenBank/DDBJ whole genome shotgun (WGS) entry which is preliminary data.</text>
</comment>
<dbReference type="Gene3D" id="3.90.1200.10">
    <property type="match status" value="1"/>
</dbReference>